<dbReference type="AlphaFoldDB" id="A0A0B1PA78"/>
<protein>
    <submittedName>
        <fullName evidence="3">Putative glycoside hydrolase family 16 protein</fullName>
    </submittedName>
</protein>
<dbReference type="Pfam" id="PF26113">
    <property type="entry name" value="GH16_XgeA"/>
    <property type="match status" value="1"/>
</dbReference>
<dbReference type="InterPro" id="IPR013320">
    <property type="entry name" value="ConA-like_dom_sf"/>
</dbReference>
<dbReference type="Proteomes" id="UP000030854">
    <property type="component" value="Unassembled WGS sequence"/>
</dbReference>
<feature type="compositionally biased region" description="Polar residues" evidence="1">
    <location>
        <begin position="29"/>
        <end position="52"/>
    </location>
</feature>
<reference evidence="3 4" key="1">
    <citation type="journal article" date="2014" name="BMC Genomics">
        <title>Adaptive genomic structural variation in the grape powdery mildew pathogen, Erysiphe necator.</title>
        <authorList>
            <person name="Jones L."/>
            <person name="Riaz S."/>
            <person name="Morales-Cruz A."/>
            <person name="Amrine K.C."/>
            <person name="McGuire B."/>
            <person name="Gubler W.D."/>
            <person name="Walker M.A."/>
            <person name="Cantu D."/>
        </authorList>
    </citation>
    <scope>NUCLEOTIDE SEQUENCE [LARGE SCALE GENOMIC DNA]</scope>
    <source>
        <strain evidence="4">c</strain>
    </source>
</reference>
<dbReference type="SUPFAM" id="SSF49899">
    <property type="entry name" value="Concanavalin A-like lectins/glucanases"/>
    <property type="match status" value="1"/>
</dbReference>
<evidence type="ECO:0000259" key="2">
    <source>
        <dbReference type="PROSITE" id="PS51762"/>
    </source>
</evidence>
<organism evidence="3 4">
    <name type="scientific">Uncinula necator</name>
    <name type="common">Grape powdery mildew</name>
    <dbReference type="NCBI Taxonomy" id="52586"/>
    <lineage>
        <taxon>Eukaryota</taxon>
        <taxon>Fungi</taxon>
        <taxon>Dikarya</taxon>
        <taxon>Ascomycota</taxon>
        <taxon>Pezizomycotina</taxon>
        <taxon>Leotiomycetes</taxon>
        <taxon>Erysiphales</taxon>
        <taxon>Erysiphaceae</taxon>
        <taxon>Erysiphe</taxon>
    </lineage>
</organism>
<dbReference type="OMA" id="TCLHWGH"/>
<feature type="region of interest" description="Disordered" evidence="1">
    <location>
        <begin position="29"/>
        <end position="56"/>
    </location>
</feature>
<dbReference type="STRING" id="52586.A0A0B1PA78"/>
<dbReference type="PANTHER" id="PTHR10963">
    <property type="entry name" value="GLYCOSYL HYDROLASE-RELATED"/>
    <property type="match status" value="1"/>
</dbReference>
<dbReference type="InterPro" id="IPR050546">
    <property type="entry name" value="Glycosyl_Hydrlase_16"/>
</dbReference>
<gene>
    <name evidence="3" type="ORF">EV44_g1235</name>
</gene>
<sequence>MFFFNTLRKFIRKGKSKYHNFINTLSNQNDNFPPQATPAVNYSNKPTASSQATGGGLPPPHVFGSTYWYPTFHPSTPLGTFFEQKTGAHGWGNNEVQNYTQSPANSFFTPDNKLVVRAISKPDSTEEKYTSARLVSVQKLERARGCVTARLTLPFAPGIWPAFWMLPAEPFDWPKDGEIDIAEVWNAKAVNHSCIHWGHYNAQDSQKHRVVETNINTANNLHEFAFVWEQPTSQGAQSGRSMWYIDDVPVMRAFIPEGIRPLQDFRIILNVAMGGNVCEGVLPAAGVYDLVVHDLRMTDEPRGGWNRFNSDWDRTQEGHTM</sequence>
<dbReference type="OrthoDB" id="192832at2759"/>
<feature type="domain" description="GH16" evidence="2">
    <location>
        <begin position="52"/>
        <end position="300"/>
    </location>
</feature>
<keyword evidence="4" id="KW-1185">Reference proteome</keyword>
<comment type="caution">
    <text evidence="3">The sequence shown here is derived from an EMBL/GenBank/DDBJ whole genome shotgun (WGS) entry which is preliminary data.</text>
</comment>
<dbReference type="PANTHER" id="PTHR10963:SF53">
    <property type="entry name" value="GH16 DOMAIN-CONTAINING PROTEIN"/>
    <property type="match status" value="1"/>
</dbReference>
<dbReference type="EMBL" id="JNVN01000327">
    <property type="protein sequence ID" value="KHJ35607.1"/>
    <property type="molecule type" value="Genomic_DNA"/>
</dbReference>
<name>A0A0B1PA78_UNCNE</name>
<keyword evidence="3" id="KW-0378">Hydrolase</keyword>
<dbReference type="GO" id="GO:0005975">
    <property type="term" value="P:carbohydrate metabolic process"/>
    <property type="evidence" value="ECO:0007669"/>
    <property type="project" value="InterPro"/>
</dbReference>
<proteinExistence type="predicted"/>
<dbReference type="Gene3D" id="2.60.120.200">
    <property type="match status" value="1"/>
</dbReference>
<dbReference type="InterPro" id="IPR000757">
    <property type="entry name" value="Beta-glucanase-like"/>
</dbReference>
<accession>A0A0B1PA78</accession>
<dbReference type="CDD" id="cd08023">
    <property type="entry name" value="GH16_laminarinase_like"/>
    <property type="match status" value="1"/>
</dbReference>
<evidence type="ECO:0000256" key="1">
    <source>
        <dbReference type="SAM" id="MobiDB-lite"/>
    </source>
</evidence>
<dbReference type="HOGENOM" id="CLU_054797_0_0_1"/>
<evidence type="ECO:0000313" key="4">
    <source>
        <dbReference type="Proteomes" id="UP000030854"/>
    </source>
</evidence>
<dbReference type="PROSITE" id="PS51762">
    <property type="entry name" value="GH16_2"/>
    <property type="match status" value="1"/>
</dbReference>
<evidence type="ECO:0000313" key="3">
    <source>
        <dbReference type="EMBL" id="KHJ35607.1"/>
    </source>
</evidence>
<dbReference type="GO" id="GO:0004553">
    <property type="term" value="F:hydrolase activity, hydrolyzing O-glycosyl compounds"/>
    <property type="evidence" value="ECO:0007669"/>
    <property type="project" value="InterPro"/>
</dbReference>